<keyword evidence="3" id="KW-1185">Reference proteome</keyword>
<dbReference type="EMBL" id="HG673660">
    <property type="protein sequence ID" value="CDI84355.1"/>
    <property type="molecule type" value="Genomic_DNA"/>
</dbReference>
<reference evidence="2" key="1">
    <citation type="submission" date="2013-10" db="EMBL/GenBank/DDBJ databases">
        <title>Genomic analysis of the causative agents of coccidiosis in chickens.</title>
        <authorList>
            <person name="Reid A.J."/>
            <person name="Blake D."/>
            <person name="Billington K."/>
            <person name="Browne H."/>
            <person name="Dunn M."/>
            <person name="Hung S."/>
            <person name="Kawahara F."/>
            <person name="Miranda-Saavedra D."/>
            <person name="Mourier T."/>
            <person name="Nagra H."/>
            <person name="Otto T.D."/>
            <person name="Rawlings N."/>
            <person name="Sanchez A."/>
            <person name="Sanders M."/>
            <person name="Subramaniam C."/>
            <person name="Tay Y."/>
            <person name="Dear P."/>
            <person name="Doerig C."/>
            <person name="Gruber A."/>
            <person name="Parkinson J."/>
            <person name="Shirley M."/>
            <person name="Wan K.L."/>
            <person name="Berriman M."/>
            <person name="Tomley F."/>
            <person name="Pain A."/>
        </authorList>
    </citation>
    <scope>NUCLEOTIDE SEQUENCE</scope>
    <source>
        <strain evidence="2">Houghton</strain>
    </source>
</reference>
<dbReference type="RefSeq" id="XP_013246658.1">
    <property type="nucleotide sequence ID" value="XM_013391204.1"/>
</dbReference>
<proteinExistence type="predicted"/>
<dbReference type="AlphaFoldDB" id="U6GVZ9"/>
<evidence type="ECO:0000256" key="1">
    <source>
        <dbReference type="SAM" id="Phobius"/>
    </source>
</evidence>
<keyword evidence="1" id="KW-0812">Transmembrane</keyword>
<feature type="transmembrane region" description="Helical" evidence="1">
    <location>
        <begin position="128"/>
        <end position="146"/>
    </location>
</feature>
<organism evidence="2 3">
    <name type="scientific">Eimeria acervulina</name>
    <name type="common">Coccidian parasite</name>
    <dbReference type="NCBI Taxonomy" id="5801"/>
    <lineage>
        <taxon>Eukaryota</taxon>
        <taxon>Sar</taxon>
        <taxon>Alveolata</taxon>
        <taxon>Apicomplexa</taxon>
        <taxon>Conoidasida</taxon>
        <taxon>Coccidia</taxon>
        <taxon>Eucoccidiorida</taxon>
        <taxon>Eimeriorina</taxon>
        <taxon>Eimeriidae</taxon>
        <taxon>Eimeria</taxon>
    </lineage>
</organism>
<accession>U6GVZ9</accession>
<protein>
    <submittedName>
        <fullName evidence="2">Uncharacterized protein</fullName>
    </submittedName>
</protein>
<keyword evidence="1" id="KW-0472">Membrane</keyword>
<name>U6GVZ9_EIMAC</name>
<dbReference type="GeneID" id="25269595"/>
<evidence type="ECO:0000313" key="3">
    <source>
        <dbReference type="Proteomes" id="UP000018050"/>
    </source>
</evidence>
<gene>
    <name evidence="2" type="ORF">EAH_00015250</name>
</gene>
<keyword evidence="1" id="KW-1133">Transmembrane helix</keyword>
<feature type="transmembrane region" description="Helical" evidence="1">
    <location>
        <begin position="25"/>
        <end position="50"/>
    </location>
</feature>
<dbReference type="Proteomes" id="UP000018050">
    <property type="component" value="Unassembled WGS sequence"/>
</dbReference>
<evidence type="ECO:0000313" key="2">
    <source>
        <dbReference type="EMBL" id="CDI84355.1"/>
    </source>
</evidence>
<reference evidence="2" key="2">
    <citation type="submission" date="2013-10" db="EMBL/GenBank/DDBJ databases">
        <authorList>
            <person name="Aslett M."/>
        </authorList>
    </citation>
    <scope>NUCLEOTIDE SEQUENCE</scope>
    <source>
        <strain evidence="2">Houghton</strain>
    </source>
</reference>
<dbReference type="VEuPathDB" id="ToxoDB:EAH_00015250"/>
<sequence>MGYFSRGLRWVFDVSNPHDPKLRGWVHPTCALAINLSLALLVACAAFLAAPPAFHEAWLQHQPLTVVHFTQGAVSLLQSSNAVGLYRVLQWLRQTAGQFLLPEKLLAFDRQQAFALYTWKEEGFDPRYLGTLLAIYVALMLASRLYEKGPVMLYDAAWACNLALLLTAAGEQASSHML</sequence>
<dbReference type="OrthoDB" id="17763at2759"/>